<accession>A0A8S1P1W1</accession>
<dbReference type="EMBL" id="CAJJDM010000105">
    <property type="protein sequence ID" value="CAD8096963.1"/>
    <property type="molecule type" value="Genomic_DNA"/>
</dbReference>
<dbReference type="OMA" id="WKDEFIW"/>
<proteinExistence type="predicted"/>
<name>A0A8S1P1W1_PARPR</name>
<protein>
    <submittedName>
        <fullName evidence="1">Uncharacterized protein</fullName>
    </submittedName>
</protein>
<dbReference type="AlphaFoldDB" id="A0A8S1P1W1"/>
<dbReference type="Proteomes" id="UP000688137">
    <property type="component" value="Unassembled WGS sequence"/>
</dbReference>
<reference evidence="1" key="1">
    <citation type="submission" date="2021-01" db="EMBL/GenBank/DDBJ databases">
        <authorList>
            <consortium name="Genoscope - CEA"/>
            <person name="William W."/>
        </authorList>
    </citation>
    <scope>NUCLEOTIDE SEQUENCE</scope>
</reference>
<gene>
    <name evidence="1" type="ORF">PPRIM_AZ9-3.1.T1020190</name>
</gene>
<evidence type="ECO:0000313" key="1">
    <source>
        <dbReference type="EMBL" id="CAD8096963.1"/>
    </source>
</evidence>
<comment type="caution">
    <text evidence="1">The sequence shown here is derived from an EMBL/GenBank/DDBJ whole genome shotgun (WGS) entry which is preliminary data.</text>
</comment>
<sequence length="85" mass="10044">MNHPKAYFTTPLSRMAKIPPLDTNNQIDEWDEWDEGCEGEDVQTQKSPLTIIQSRLNATIIEEFIIQPTNQQPKKQDWKDQFIWL</sequence>
<organism evidence="1 2">
    <name type="scientific">Paramecium primaurelia</name>
    <dbReference type="NCBI Taxonomy" id="5886"/>
    <lineage>
        <taxon>Eukaryota</taxon>
        <taxon>Sar</taxon>
        <taxon>Alveolata</taxon>
        <taxon>Ciliophora</taxon>
        <taxon>Intramacronucleata</taxon>
        <taxon>Oligohymenophorea</taxon>
        <taxon>Peniculida</taxon>
        <taxon>Parameciidae</taxon>
        <taxon>Paramecium</taxon>
    </lineage>
</organism>
<evidence type="ECO:0000313" key="2">
    <source>
        <dbReference type="Proteomes" id="UP000688137"/>
    </source>
</evidence>
<keyword evidence="2" id="KW-1185">Reference proteome</keyword>